<comment type="caution">
    <text evidence="1">The sequence shown here is derived from an EMBL/GenBank/DDBJ whole genome shotgun (WGS) entry which is preliminary data.</text>
</comment>
<protein>
    <submittedName>
        <fullName evidence="1">Uncharacterized protein</fullName>
    </submittedName>
</protein>
<organism evidence="1 2">
    <name type="scientific">Mythimna loreyi</name>
    <dbReference type="NCBI Taxonomy" id="667449"/>
    <lineage>
        <taxon>Eukaryota</taxon>
        <taxon>Metazoa</taxon>
        <taxon>Ecdysozoa</taxon>
        <taxon>Arthropoda</taxon>
        <taxon>Hexapoda</taxon>
        <taxon>Insecta</taxon>
        <taxon>Pterygota</taxon>
        <taxon>Neoptera</taxon>
        <taxon>Endopterygota</taxon>
        <taxon>Lepidoptera</taxon>
        <taxon>Glossata</taxon>
        <taxon>Ditrysia</taxon>
        <taxon>Noctuoidea</taxon>
        <taxon>Noctuidae</taxon>
        <taxon>Noctuinae</taxon>
        <taxon>Hadenini</taxon>
        <taxon>Mythimna</taxon>
    </lineage>
</organism>
<dbReference type="Proteomes" id="UP001231649">
    <property type="component" value="Chromosome 3"/>
</dbReference>
<evidence type="ECO:0000313" key="2">
    <source>
        <dbReference type="Proteomes" id="UP001231649"/>
    </source>
</evidence>
<name>A0ACC2QNU0_9NEOP</name>
<evidence type="ECO:0000313" key="1">
    <source>
        <dbReference type="EMBL" id="KAJ8719406.1"/>
    </source>
</evidence>
<gene>
    <name evidence="1" type="ORF">PYW08_011581</name>
</gene>
<proteinExistence type="predicted"/>
<keyword evidence="2" id="KW-1185">Reference proteome</keyword>
<sequence length="202" mass="23824">MRLDIPMFKRCCFCLPLRYGLLGWGYFKMATDAFFVTYLTSSIIAKIMLMRSCTDNIYRSRVFEDLVLPMIADAVLIVDFMATIMFIVGGHKKSVKLMRVFFFRSIAMFMFTLTLTATSVVLTIQDFMLRNLFFLERTMLMFSFYFMVLVVQTYFLILLRSEIIKLWSKSKIIFPNNATEVKCIEKCEELREEEEEMNKEAT</sequence>
<reference evidence="1" key="1">
    <citation type="submission" date="2023-03" db="EMBL/GenBank/DDBJ databases">
        <title>Chromosome-level genomes of two armyworms, Mythimna separata and Mythimna loreyi, provide insights into the biosynthesis and reception of sex pheromones.</title>
        <authorList>
            <person name="Zhao H."/>
        </authorList>
    </citation>
    <scope>NUCLEOTIDE SEQUENCE</scope>
    <source>
        <strain evidence="1">BeijingLab</strain>
    </source>
</reference>
<dbReference type="EMBL" id="CM056779">
    <property type="protein sequence ID" value="KAJ8719406.1"/>
    <property type="molecule type" value="Genomic_DNA"/>
</dbReference>
<accession>A0ACC2QNU0</accession>